<feature type="domain" description="Reverse transcriptase Ty1/copia-type" evidence="2">
    <location>
        <begin position="1"/>
        <end position="69"/>
    </location>
</feature>
<name>A0AA38KY09_TAXCH</name>
<feature type="non-terminal residue" evidence="3">
    <location>
        <position position="99"/>
    </location>
</feature>
<protein>
    <recommendedName>
        <fullName evidence="2">Reverse transcriptase Ty1/copia-type domain-containing protein</fullName>
    </recommendedName>
</protein>
<comment type="caution">
    <text evidence="3">The sequence shown here is derived from an EMBL/GenBank/DDBJ whole genome shotgun (WGS) entry which is preliminary data.</text>
</comment>
<proteinExistence type="predicted"/>
<organism evidence="3 4">
    <name type="scientific">Taxus chinensis</name>
    <name type="common">Chinese yew</name>
    <name type="synonym">Taxus wallichiana var. chinensis</name>
    <dbReference type="NCBI Taxonomy" id="29808"/>
    <lineage>
        <taxon>Eukaryota</taxon>
        <taxon>Viridiplantae</taxon>
        <taxon>Streptophyta</taxon>
        <taxon>Embryophyta</taxon>
        <taxon>Tracheophyta</taxon>
        <taxon>Spermatophyta</taxon>
        <taxon>Pinopsida</taxon>
        <taxon>Pinidae</taxon>
        <taxon>Conifers II</taxon>
        <taxon>Cupressales</taxon>
        <taxon>Taxaceae</taxon>
        <taxon>Taxus</taxon>
    </lineage>
</organism>
<evidence type="ECO:0000313" key="3">
    <source>
        <dbReference type="EMBL" id="KAH9306890.1"/>
    </source>
</evidence>
<evidence type="ECO:0000259" key="2">
    <source>
        <dbReference type="Pfam" id="PF07727"/>
    </source>
</evidence>
<dbReference type="EMBL" id="JAHRHJ020000008">
    <property type="protein sequence ID" value="KAH9306890.1"/>
    <property type="molecule type" value="Genomic_DNA"/>
</dbReference>
<dbReference type="AlphaFoldDB" id="A0AA38KY09"/>
<feature type="non-terminal residue" evidence="3">
    <location>
        <position position="1"/>
    </location>
</feature>
<sequence>KNMQEIKLLKKQLSESFDMKDLGAAKKILGMRITRDRKEWKLTLSQEEYIKKVLDRFNMQDAKPVGTPLAGHFKLSKEQCPMTKQERNQMSKVPYSSPV</sequence>
<evidence type="ECO:0000313" key="4">
    <source>
        <dbReference type="Proteomes" id="UP000824469"/>
    </source>
</evidence>
<keyword evidence="4" id="KW-1185">Reference proteome</keyword>
<gene>
    <name evidence="3" type="ORF">KI387_011294</name>
</gene>
<dbReference type="OMA" id="EQCPMTK"/>
<reference evidence="3 4" key="1">
    <citation type="journal article" date="2021" name="Nat. Plants">
        <title>The Taxus genome provides insights into paclitaxel biosynthesis.</title>
        <authorList>
            <person name="Xiong X."/>
            <person name="Gou J."/>
            <person name="Liao Q."/>
            <person name="Li Y."/>
            <person name="Zhou Q."/>
            <person name="Bi G."/>
            <person name="Li C."/>
            <person name="Du R."/>
            <person name="Wang X."/>
            <person name="Sun T."/>
            <person name="Guo L."/>
            <person name="Liang H."/>
            <person name="Lu P."/>
            <person name="Wu Y."/>
            <person name="Zhang Z."/>
            <person name="Ro D.K."/>
            <person name="Shang Y."/>
            <person name="Huang S."/>
            <person name="Yan J."/>
        </authorList>
    </citation>
    <scope>NUCLEOTIDE SEQUENCE [LARGE SCALE GENOMIC DNA]</scope>
    <source>
        <strain evidence="3">Ta-2019</strain>
    </source>
</reference>
<accession>A0AA38KY09</accession>
<dbReference type="Pfam" id="PF07727">
    <property type="entry name" value="RVT_2"/>
    <property type="match status" value="1"/>
</dbReference>
<feature type="region of interest" description="Disordered" evidence="1">
    <location>
        <begin position="74"/>
        <end position="99"/>
    </location>
</feature>
<dbReference type="InterPro" id="IPR013103">
    <property type="entry name" value="RVT_2"/>
</dbReference>
<dbReference type="Proteomes" id="UP000824469">
    <property type="component" value="Unassembled WGS sequence"/>
</dbReference>
<evidence type="ECO:0000256" key="1">
    <source>
        <dbReference type="SAM" id="MobiDB-lite"/>
    </source>
</evidence>